<comment type="caution">
    <text evidence="1">The sequence shown here is derived from an EMBL/GenBank/DDBJ whole genome shotgun (WGS) entry which is preliminary data.</text>
</comment>
<proteinExistence type="predicted"/>
<dbReference type="EMBL" id="JAUEPO010000003">
    <property type="protein sequence ID" value="KAK3327174.1"/>
    <property type="molecule type" value="Genomic_DNA"/>
</dbReference>
<protein>
    <submittedName>
        <fullName evidence="1">Uncharacterized protein</fullName>
    </submittedName>
</protein>
<evidence type="ECO:0000313" key="1">
    <source>
        <dbReference type="EMBL" id="KAK3327174.1"/>
    </source>
</evidence>
<accession>A0AAE0ILJ8</accession>
<evidence type="ECO:0000313" key="2">
    <source>
        <dbReference type="Proteomes" id="UP001286456"/>
    </source>
</evidence>
<dbReference type="AlphaFoldDB" id="A0AAE0ILJ8"/>
<dbReference type="Proteomes" id="UP001286456">
    <property type="component" value="Unassembled WGS sequence"/>
</dbReference>
<keyword evidence="2" id="KW-1185">Reference proteome</keyword>
<gene>
    <name evidence="1" type="ORF">B0T19DRAFT_155435</name>
</gene>
<reference evidence="1" key="1">
    <citation type="journal article" date="2023" name="Mol. Phylogenet. Evol.">
        <title>Genome-scale phylogeny and comparative genomics of the fungal order Sordariales.</title>
        <authorList>
            <person name="Hensen N."/>
            <person name="Bonometti L."/>
            <person name="Westerberg I."/>
            <person name="Brannstrom I.O."/>
            <person name="Guillou S."/>
            <person name="Cros-Aarteil S."/>
            <person name="Calhoun S."/>
            <person name="Haridas S."/>
            <person name="Kuo A."/>
            <person name="Mondo S."/>
            <person name="Pangilinan J."/>
            <person name="Riley R."/>
            <person name="LaButti K."/>
            <person name="Andreopoulos B."/>
            <person name="Lipzen A."/>
            <person name="Chen C."/>
            <person name="Yan M."/>
            <person name="Daum C."/>
            <person name="Ng V."/>
            <person name="Clum A."/>
            <person name="Steindorff A."/>
            <person name="Ohm R.A."/>
            <person name="Martin F."/>
            <person name="Silar P."/>
            <person name="Natvig D.O."/>
            <person name="Lalanne C."/>
            <person name="Gautier V."/>
            <person name="Ament-Velasquez S.L."/>
            <person name="Kruys A."/>
            <person name="Hutchinson M.I."/>
            <person name="Powell A.J."/>
            <person name="Barry K."/>
            <person name="Miller A.N."/>
            <person name="Grigoriev I.V."/>
            <person name="Debuchy R."/>
            <person name="Gladieux P."/>
            <person name="Hiltunen Thoren M."/>
            <person name="Johannesson H."/>
        </authorList>
    </citation>
    <scope>NUCLEOTIDE SEQUENCE</scope>
    <source>
        <strain evidence="1">SMH4131-1</strain>
    </source>
</reference>
<organism evidence="1 2">
    <name type="scientific">Cercophora scortea</name>
    <dbReference type="NCBI Taxonomy" id="314031"/>
    <lineage>
        <taxon>Eukaryota</taxon>
        <taxon>Fungi</taxon>
        <taxon>Dikarya</taxon>
        <taxon>Ascomycota</taxon>
        <taxon>Pezizomycotina</taxon>
        <taxon>Sordariomycetes</taxon>
        <taxon>Sordariomycetidae</taxon>
        <taxon>Sordariales</taxon>
        <taxon>Lasiosphaeriaceae</taxon>
        <taxon>Cercophora</taxon>
    </lineage>
</organism>
<name>A0AAE0ILJ8_9PEZI</name>
<sequence>MELSCRAWGSSGREPSRPLLGHQRLTRCATVEADIYASVYILPFLETHFQLAVGVVIPSFIFAVSATHSADSLLDNDPGAWMFEVGTRGECMAGNPTPSARRIQWHHSTPALSPTVICESKFKKQLLACSDVIMTGSQKRQRLRPWWNQTAFAAQ</sequence>
<reference evidence="1" key="2">
    <citation type="submission" date="2023-06" db="EMBL/GenBank/DDBJ databases">
        <authorList>
            <consortium name="Lawrence Berkeley National Laboratory"/>
            <person name="Haridas S."/>
            <person name="Hensen N."/>
            <person name="Bonometti L."/>
            <person name="Westerberg I."/>
            <person name="Brannstrom I.O."/>
            <person name="Guillou S."/>
            <person name="Cros-Aarteil S."/>
            <person name="Calhoun S."/>
            <person name="Kuo A."/>
            <person name="Mondo S."/>
            <person name="Pangilinan J."/>
            <person name="Riley R."/>
            <person name="Labutti K."/>
            <person name="Andreopoulos B."/>
            <person name="Lipzen A."/>
            <person name="Chen C."/>
            <person name="Yanf M."/>
            <person name="Daum C."/>
            <person name="Ng V."/>
            <person name="Clum A."/>
            <person name="Steindorff A."/>
            <person name="Ohm R."/>
            <person name="Martin F."/>
            <person name="Silar P."/>
            <person name="Natvig D."/>
            <person name="Lalanne C."/>
            <person name="Gautier V."/>
            <person name="Ament-Velasquez S.L."/>
            <person name="Kruys A."/>
            <person name="Hutchinson M.I."/>
            <person name="Powell A.J."/>
            <person name="Barry K."/>
            <person name="Miller A.N."/>
            <person name="Grigoriev I.V."/>
            <person name="Debuchy R."/>
            <person name="Gladieux P."/>
            <person name="Thoren M.H."/>
            <person name="Johannesson H."/>
        </authorList>
    </citation>
    <scope>NUCLEOTIDE SEQUENCE</scope>
    <source>
        <strain evidence="1">SMH4131-1</strain>
    </source>
</reference>